<evidence type="ECO:0000313" key="2">
    <source>
        <dbReference type="EMBL" id="KAK1940360.1"/>
    </source>
</evidence>
<feature type="chain" id="PRO_5042125197" evidence="1">
    <location>
        <begin position="18"/>
        <end position="579"/>
    </location>
</feature>
<keyword evidence="3" id="KW-1185">Reference proteome</keyword>
<dbReference type="AlphaFoldDB" id="A0AAD9GKY6"/>
<comment type="caution">
    <text evidence="2">The sequence shown here is derived from an EMBL/GenBank/DDBJ whole genome shotgun (WGS) entry which is preliminary data.</text>
</comment>
<gene>
    <name evidence="2" type="ORF">X943_003211</name>
</gene>
<name>A0AAD9GKY6_BABDI</name>
<dbReference type="EMBL" id="JAHBMH010000003">
    <property type="protein sequence ID" value="KAK1940360.1"/>
    <property type="molecule type" value="Genomic_DNA"/>
</dbReference>
<dbReference type="Proteomes" id="UP001195914">
    <property type="component" value="Unassembled WGS sequence"/>
</dbReference>
<keyword evidence="1" id="KW-0732">Signal</keyword>
<accession>A0AAD9GKY6</accession>
<proteinExistence type="predicted"/>
<evidence type="ECO:0000313" key="3">
    <source>
        <dbReference type="Proteomes" id="UP001195914"/>
    </source>
</evidence>
<reference evidence="2" key="2">
    <citation type="submission" date="2021-05" db="EMBL/GenBank/DDBJ databases">
        <authorList>
            <person name="Pain A."/>
        </authorList>
    </citation>
    <scope>NUCLEOTIDE SEQUENCE</scope>
    <source>
        <strain evidence="2">1802A</strain>
    </source>
</reference>
<feature type="signal peptide" evidence="1">
    <location>
        <begin position="1"/>
        <end position="17"/>
    </location>
</feature>
<protein>
    <submittedName>
        <fullName evidence="2">Uncharacterized protein</fullName>
    </submittedName>
</protein>
<reference evidence="2" key="1">
    <citation type="journal article" date="2014" name="Nucleic Acids Res.">
        <title>The evolutionary dynamics of variant antigen genes in Babesia reveal a history of genomic innovation underlying host-parasite interaction.</title>
        <authorList>
            <person name="Jackson A.P."/>
            <person name="Otto T.D."/>
            <person name="Darby A."/>
            <person name="Ramaprasad A."/>
            <person name="Xia D."/>
            <person name="Echaide I.E."/>
            <person name="Farber M."/>
            <person name="Gahlot S."/>
            <person name="Gamble J."/>
            <person name="Gupta D."/>
            <person name="Gupta Y."/>
            <person name="Jackson L."/>
            <person name="Malandrin L."/>
            <person name="Malas T.B."/>
            <person name="Moussa E."/>
            <person name="Nair M."/>
            <person name="Reid A.J."/>
            <person name="Sanders M."/>
            <person name="Sharma J."/>
            <person name="Tracey A."/>
            <person name="Quail M.A."/>
            <person name="Weir W."/>
            <person name="Wastling J.M."/>
            <person name="Hall N."/>
            <person name="Willadsen P."/>
            <person name="Lingelbach K."/>
            <person name="Shiels B."/>
            <person name="Tait A."/>
            <person name="Berriman M."/>
            <person name="Allred D.R."/>
            <person name="Pain A."/>
        </authorList>
    </citation>
    <scope>NUCLEOTIDE SEQUENCE</scope>
    <source>
        <strain evidence="2">1802A</strain>
    </source>
</reference>
<evidence type="ECO:0000256" key="1">
    <source>
        <dbReference type="SAM" id="SignalP"/>
    </source>
</evidence>
<organism evidence="2 3">
    <name type="scientific">Babesia divergens</name>
    <dbReference type="NCBI Taxonomy" id="32595"/>
    <lineage>
        <taxon>Eukaryota</taxon>
        <taxon>Sar</taxon>
        <taxon>Alveolata</taxon>
        <taxon>Apicomplexa</taxon>
        <taxon>Aconoidasida</taxon>
        <taxon>Piroplasmida</taxon>
        <taxon>Babesiidae</taxon>
        <taxon>Babesia</taxon>
    </lineage>
</organism>
<sequence length="579" mass="65386">MQVLWGLILTALGTAYGQQTIDIKSWKAVVALWERLGTEYRWLRIIEQQRLISDLSSTLTKEQRWPLSESCQKYYDSVIDPQANNYESVIRTYISSIDADALDADVTYQAERTKLEEVISEVNSKQEFYLKNLLLFIRAYNDEMNGETIQHIIVHDLRFNIAFLETASKFLNFIHERNPDESTSNDLKDELTAYITILNGKLDQLKQSATHPTGIAFKLTTFLPTKNDHITAVQSLITWLNGVKEAYKGVEDFDTYTTRVNAVEEILKDTSHFMESLNSVYPMPTGNAWFIMDVNSRSILSDACYKIIATFKNGTETLDNIKESAAESEALVSSVSELETAISEYRTSIATVLETVPIDGLVRAAQEAEFAKLVNQFNAFVVKFNEIFGPMNATEVEHDAYVEQVHNINAMKWDVELYKNVMDAIFSIVRLRGLDFDKDPTNVMKKDYAAIFDKVTVLHRLFLDYYNDGDLDVSEKLFTMSKIEGIIFEAVENALKDLSAFDKDLRASNAPPAEHQSRAPELLELMLKLAVPIDATHNKEGDNTSLGRAPSTRSNLNNAGDGFILSSVLLTTTSVLLMV</sequence>